<proteinExistence type="predicted"/>
<reference evidence="2" key="1">
    <citation type="submission" date="2022-11" db="UniProtKB">
        <authorList>
            <consortium name="WormBaseParasite"/>
        </authorList>
    </citation>
    <scope>IDENTIFICATION</scope>
</reference>
<accession>A0A915KVR2</accession>
<name>A0A915KVR2_ROMCU</name>
<dbReference type="AlphaFoldDB" id="A0A915KVR2"/>
<organism evidence="1 2">
    <name type="scientific">Romanomermis culicivorax</name>
    <name type="common">Nematode worm</name>
    <dbReference type="NCBI Taxonomy" id="13658"/>
    <lineage>
        <taxon>Eukaryota</taxon>
        <taxon>Metazoa</taxon>
        <taxon>Ecdysozoa</taxon>
        <taxon>Nematoda</taxon>
        <taxon>Enoplea</taxon>
        <taxon>Dorylaimia</taxon>
        <taxon>Mermithida</taxon>
        <taxon>Mermithoidea</taxon>
        <taxon>Mermithidae</taxon>
        <taxon>Romanomermis</taxon>
    </lineage>
</organism>
<protein>
    <submittedName>
        <fullName evidence="2">Uncharacterized protein</fullName>
    </submittedName>
</protein>
<dbReference type="Proteomes" id="UP000887565">
    <property type="component" value="Unplaced"/>
</dbReference>
<sequence>MHIVDRASSAENFIFAVWLAKEQLSYRLYFETLSLTGVRIEATLRRRLIEPTMRVSKYKSPNIHDVQKNPLPKDVKFGSKAGLIISCMVESRNSLRCGSKATAGTGNGKDGSGIVGNSTCGSGIVGSSTCSSGIMGTCWPLFPINKRLNLLATTDSS</sequence>
<evidence type="ECO:0000313" key="2">
    <source>
        <dbReference type="WBParaSite" id="nRc.2.0.1.t42238-RA"/>
    </source>
</evidence>
<keyword evidence="1" id="KW-1185">Reference proteome</keyword>
<dbReference type="WBParaSite" id="nRc.2.0.1.t42238-RA">
    <property type="protein sequence ID" value="nRc.2.0.1.t42238-RA"/>
    <property type="gene ID" value="nRc.2.0.1.g42238"/>
</dbReference>
<evidence type="ECO:0000313" key="1">
    <source>
        <dbReference type="Proteomes" id="UP000887565"/>
    </source>
</evidence>